<dbReference type="EMBL" id="FQUH01000007">
    <property type="protein sequence ID" value="SHF26355.1"/>
    <property type="molecule type" value="Genomic_DNA"/>
</dbReference>
<accession>A0A1M5A890</accession>
<sequence length="79" mass="9098">MDYANFREECFVFDSDGECSYVSSTLATSKPQFKIIGVDRWLLILKETSNTSVLKKIPKVHIVNYDEDALKESNPEFFV</sequence>
<reference evidence="2" key="1">
    <citation type="submission" date="2016-11" db="EMBL/GenBank/DDBJ databases">
        <authorList>
            <person name="Varghese N."/>
            <person name="Submissions S."/>
        </authorList>
    </citation>
    <scope>NUCLEOTIDE SEQUENCE [LARGE SCALE GENOMIC DNA]</scope>
    <source>
        <strain evidence="2">DSM 21264</strain>
    </source>
</reference>
<dbReference type="RefSeq" id="WP_072958304.1">
    <property type="nucleotide sequence ID" value="NZ_FQUH01000007.1"/>
</dbReference>
<evidence type="ECO:0000313" key="2">
    <source>
        <dbReference type="Proteomes" id="UP000184159"/>
    </source>
</evidence>
<keyword evidence="2" id="KW-1185">Reference proteome</keyword>
<organism evidence="1 2">
    <name type="scientific">Vibrio gazogenes DSM 21264 = NBRC 103151</name>
    <dbReference type="NCBI Taxonomy" id="1123492"/>
    <lineage>
        <taxon>Bacteria</taxon>
        <taxon>Pseudomonadati</taxon>
        <taxon>Pseudomonadota</taxon>
        <taxon>Gammaproteobacteria</taxon>
        <taxon>Vibrionales</taxon>
        <taxon>Vibrionaceae</taxon>
        <taxon>Vibrio</taxon>
    </lineage>
</organism>
<name>A0A1M5A890_VIBGA</name>
<proteinExistence type="predicted"/>
<protein>
    <submittedName>
        <fullName evidence="1">Uncharacterized protein</fullName>
    </submittedName>
</protein>
<evidence type="ECO:0000313" key="1">
    <source>
        <dbReference type="EMBL" id="SHF26355.1"/>
    </source>
</evidence>
<dbReference type="AlphaFoldDB" id="A0A1M5A890"/>
<gene>
    <name evidence="1" type="ORF">SAMN02745781_01848</name>
</gene>
<dbReference type="Proteomes" id="UP000184159">
    <property type="component" value="Unassembled WGS sequence"/>
</dbReference>